<accession>A0ABS3JR91</accession>
<dbReference type="Proteomes" id="UP000664628">
    <property type="component" value="Unassembled WGS sequence"/>
</dbReference>
<reference evidence="1 2" key="1">
    <citation type="submission" date="2021-03" db="EMBL/GenBank/DDBJ databases">
        <title>Fibrella sp. HMF5405 genome sequencing and assembly.</title>
        <authorList>
            <person name="Kang H."/>
            <person name="Kim H."/>
            <person name="Bae S."/>
            <person name="Joh K."/>
        </authorList>
    </citation>
    <scope>NUCLEOTIDE SEQUENCE [LARGE SCALE GENOMIC DNA]</scope>
    <source>
        <strain evidence="1 2">HMF5405</strain>
    </source>
</reference>
<sequence length="96" mass="11338">MTQIARLRQVSSHFNDGEILPFLFTKEVNWQHVNASRNLTEFNDQVISDWLNVSVKTFGEYKKHQNAFKENVKEQVLLLLLLIKHRLLWGKCKTGR</sequence>
<dbReference type="RefSeq" id="WP_207332476.1">
    <property type="nucleotide sequence ID" value="NZ_JAFMYW010000012.1"/>
</dbReference>
<evidence type="ECO:0000313" key="1">
    <source>
        <dbReference type="EMBL" id="MBO0952522.1"/>
    </source>
</evidence>
<keyword evidence="2" id="KW-1185">Reference proteome</keyword>
<organism evidence="1 2">
    <name type="scientific">Fibrella forsythiae</name>
    <dbReference type="NCBI Taxonomy" id="2817061"/>
    <lineage>
        <taxon>Bacteria</taxon>
        <taxon>Pseudomonadati</taxon>
        <taxon>Bacteroidota</taxon>
        <taxon>Cytophagia</taxon>
        <taxon>Cytophagales</taxon>
        <taxon>Spirosomataceae</taxon>
        <taxon>Fibrella</taxon>
    </lineage>
</organism>
<comment type="caution">
    <text evidence="1">The sequence shown here is derived from an EMBL/GenBank/DDBJ whole genome shotgun (WGS) entry which is preliminary data.</text>
</comment>
<dbReference type="EMBL" id="JAFMYW010000012">
    <property type="protein sequence ID" value="MBO0952522.1"/>
    <property type="molecule type" value="Genomic_DNA"/>
</dbReference>
<gene>
    <name evidence="1" type="ORF">J2I46_28320</name>
</gene>
<evidence type="ECO:0000313" key="2">
    <source>
        <dbReference type="Proteomes" id="UP000664628"/>
    </source>
</evidence>
<name>A0ABS3JR91_9BACT</name>
<proteinExistence type="predicted"/>
<protein>
    <submittedName>
        <fullName evidence="1">Uncharacterized protein</fullName>
    </submittedName>
</protein>